<reference evidence="1 2" key="1">
    <citation type="submission" date="2019-03" db="EMBL/GenBank/DDBJ databases">
        <title>First draft genome of Liparis tanakae, snailfish: a comprehensive survey of snailfish specific genes.</title>
        <authorList>
            <person name="Kim W."/>
            <person name="Song I."/>
            <person name="Jeong J.-H."/>
            <person name="Kim D."/>
            <person name="Kim S."/>
            <person name="Ryu S."/>
            <person name="Song J.Y."/>
            <person name="Lee S.K."/>
        </authorList>
    </citation>
    <scope>NUCLEOTIDE SEQUENCE [LARGE SCALE GENOMIC DNA]</scope>
    <source>
        <tissue evidence="1">Muscle</tissue>
    </source>
</reference>
<name>A0A4Z2JET7_9TELE</name>
<gene>
    <name evidence="1" type="ORF">EYF80_001088</name>
</gene>
<protein>
    <submittedName>
        <fullName evidence="1">Uncharacterized protein</fullName>
    </submittedName>
</protein>
<accession>A0A4Z2JET7</accession>
<proteinExistence type="predicted"/>
<sequence>MPDGENDESLKGVWSSRVLITEVSAVIIAITGPVVRDAAPTDALELGVGAGMDAARFVAAVSTVVL</sequence>
<dbReference type="Proteomes" id="UP000314294">
    <property type="component" value="Unassembled WGS sequence"/>
</dbReference>
<keyword evidence="2" id="KW-1185">Reference proteome</keyword>
<evidence type="ECO:0000313" key="1">
    <source>
        <dbReference type="EMBL" id="TNN88756.1"/>
    </source>
</evidence>
<dbReference type="AlphaFoldDB" id="A0A4Z2JET7"/>
<comment type="caution">
    <text evidence="1">The sequence shown here is derived from an EMBL/GenBank/DDBJ whole genome shotgun (WGS) entry which is preliminary data.</text>
</comment>
<dbReference type="EMBL" id="SRLO01000004">
    <property type="protein sequence ID" value="TNN88756.1"/>
    <property type="molecule type" value="Genomic_DNA"/>
</dbReference>
<organism evidence="1 2">
    <name type="scientific">Liparis tanakae</name>
    <name type="common">Tanaka's snailfish</name>
    <dbReference type="NCBI Taxonomy" id="230148"/>
    <lineage>
        <taxon>Eukaryota</taxon>
        <taxon>Metazoa</taxon>
        <taxon>Chordata</taxon>
        <taxon>Craniata</taxon>
        <taxon>Vertebrata</taxon>
        <taxon>Euteleostomi</taxon>
        <taxon>Actinopterygii</taxon>
        <taxon>Neopterygii</taxon>
        <taxon>Teleostei</taxon>
        <taxon>Neoteleostei</taxon>
        <taxon>Acanthomorphata</taxon>
        <taxon>Eupercaria</taxon>
        <taxon>Perciformes</taxon>
        <taxon>Cottioidei</taxon>
        <taxon>Cottales</taxon>
        <taxon>Liparidae</taxon>
        <taxon>Liparis</taxon>
    </lineage>
</organism>
<evidence type="ECO:0000313" key="2">
    <source>
        <dbReference type="Proteomes" id="UP000314294"/>
    </source>
</evidence>